<protein>
    <submittedName>
        <fullName evidence="1">Uncharacterized protein</fullName>
    </submittedName>
</protein>
<keyword evidence="2" id="KW-1185">Reference proteome</keyword>
<dbReference type="Proteomes" id="UP000658690">
    <property type="component" value="Unassembled WGS sequence"/>
</dbReference>
<accession>A0ABX1Z1U3</accession>
<dbReference type="RefSeq" id="WP_171689534.1">
    <property type="nucleotide sequence ID" value="NZ_WHOC01000057.1"/>
</dbReference>
<comment type="caution">
    <text evidence="1">The sequence shown here is derived from an EMBL/GenBank/DDBJ whole genome shotgun (WGS) entry which is preliminary data.</text>
</comment>
<evidence type="ECO:0000313" key="2">
    <source>
        <dbReference type="Proteomes" id="UP000658690"/>
    </source>
</evidence>
<sequence length="62" mass="7167">MIKMLSTDIELFAAALSQVYVVVSKDEMLDNAGIIREYCKDFVRVGDSWFARNTYQFNVILK</sequence>
<dbReference type="EMBL" id="WHOC01000057">
    <property type="protein sequence ID" value="NOU86241.1"/>
    <property type="molecule type" value="Genomic_DNA"/>
</dbReference>
<reference evidence="1 2" key="1">
    <citation type="submission" date="2019-10" db="EMBL/GenBank/DDBJ databases">
        <title>Description of Paenibacillus choica sp. nov.</title>
        <authorList>
            <person name="Carlier A."/>
            <person name="Qi S."/>
        </authorList>
    </citation>
    <scope>NUCLEOTIDE SEQUENCE [LARGE SCALE GENOMIC DNA]</scope>
    <source>
        <strain evidence="1 2">LMG 31460</strain>
    </source>
</reference>
<name>A0ABX1Z1U3_9BACL</name>
<proteinExistence type="predicted"/>
<organism evidence="1 2">
    <name type="scientific">Paenibacillus germinis</name>
    <dbReference type="NCBI Taxonomy" id="2654979"/>
    <lineage>
        <taxon>Bacteria</taxon>
        <taxon>Bacillati</taxon>
        <taxon>Bacillota</taxon>
        <taxon>Bacilli</taxon>
        <taxon>Bacillales</taxon>
        <taxon>Paenibacillaceae</taxon>
        <taxon>Paenibacillus</taxon>
    </lineage>
</organism>
<gene>
    <name evidence="1" type="ORF">GC102_10705</name>
</gene>
<evidence type="ECO:0000313" key="1">
    <source>
        <dbReference type="EMBL" id="NOU86241.1"/>
    </source>
</evidence>